<protein>
    <recommendedName>
        <fullName evidence="1">C2 domain-containing protein</fullName>
    </recommendedName>
</protein>
<organism evidence="2 3">
    <name type="scientific">Symbiodinium necroappetens</name>
    <dbReference type="NCBI Taxonomy" id="1628268"/>
    <lineage>
        <taxon>Eukaryota</taxon>
        <taxon>Sar</taxon>
        <taxon>Alveolata</taxon>
        <taxon>Dinophyceae</taxon>
        <taxon>Suessiales</taxon>
        <taxon>Symbiodiniaceae</taxon>
        <taxon>Symbiodinium</taxon>
    </lineage>
</organism>
<dbReference type="OrthoDB" id="429722at2759"/>
<dbReference type="Pfam" id="PF00168">
    <property type="entry name" value="C2"/>
    <property type="match status" value="1"/>
</dbReference>
<proteinExistence type="predicted"/>
<evidence type="ECO:0000313" key="2">
    <source>
        <dbReference type="EMBL" id="CAE7237638.1"/>
    </source>
</evidence>
<dbReference type="AlphaFoldDB" id="A0A812KXA4"/>
<dbReference type="Proteomes" id="UP000601435">
    <property type="component" value="Unassembled WGS sequence"/>
</dbReference>
<keyword evidence="3" id="KW-1185">Reference proteome</keyword>
<name>A0A812KXA4_9DINO</name>
<sequence>ARAFAVTSGAHRQDEHRLRRLWPTLASIKRVQDLSEKDLRASIKPRALAIYEALGAGALSPLRGNPAGANLHSLRKLMMVLELAQDYEKQRGCRFQWLLHSRLDMIWVTNHPPLAFFDKSKIWTAPLWGARGVELDNRFIVNDWHAIVPRHMAKAYWGRWSLIQKGLVPWTPVSEPGELLASTLSLLQVPIGQFEAIFCLENCHTWTCQFKSWLPPEMRRSRWRWPDSRKRLAGLALALGRGELRWVREAGGECPSGTQQQQQQQQLLLHHRSQLESKNMRELRVFLALVGAVLAAPEETCLVQKRMKDAVMASLASNRSNSSRRFTPGDVLPFDFELDPIEMKNCMTPASPLTPDGTNGDCFSICFFTFWLCEGIFDIADNVCDAYADIGAAGMGAAITAGIAAAIPGVVWDLPIAATIGLLAKEFLEPLFDRIVERICQPSDALGDTISLTDECVDSMKLYEDKLTGVVQKAGTTLNGMLEGNLQDCCSTNMRRRRRLGYCSNVERRRRCMVDWNPTDVDECYNPEDELEELYEEGVTISVQSASDLPDTDTFGQSDPYVICKDEYEEEDEFQTKTVHGAGANPVWTQGGGDGWLSTWEAGEDVHCEIWDEDTGRMDDLMGTFTIPAKVLDGVERLKDDEEINWQSEVKVHGDDGWFPFPLAANQTPDEKKLEVSKSSMSQISEIRVLDAGF</sequence>
<evidence type="ECO:0000313" key="3">
    <source>
        <dbReference type="Proteomes" id="UP000601435"/>
    </source>
</evidence>
<reference evidence="2" key="1">
    <citation type="submission" date="2021-02" db="EMBL/GenBank/DDBJ databases">
        <authorList>
            <person name="Dougan E. K."/>
            <person name="Rhodes N."/>
            <person name="Thang M."/>
            <person name="Chan C."/>
        </authorList>
    </citation>
    <scope>NUCLEOTIDE SEQUENCE</scope>
</reference>
<dbReference type="SMART" id="SM00239">
    <property type="entry name" value="C2"/>
    <property type="match status" value="1"/>
</dbReference>
<dbReference type="InterPro" id="IPR035892">
    <property type="entry name" value="C2_domain_sf"/>
</dbReference>
<dbReference type="EMBL" id="CAJNJA010008537">
    <property type="protein sequence ID" value="CAE7237638.1"/>
    <property type="molecule type" value="Genomic_DNA"/>
</dbReference>
<evidence type="ECO:0000259" key="1">
    <source>
        <dbReference type="PROSITE" id="PS50004"/>
    </source>
</evidence>
<dbReference type="GO" id="GO:0010628">
    <property type="term" value="P:positive regulation of gene expression"/>
    <property type="evidence" value="ECO:0007669"/>
    <property type="project" value="TreeGrafter"/>
</dbReference>
<accession>A0A812KXA4</accession>
<feature type="non-terminal residue" evidence="2">
    <location>
        <position position="694"/>
    </location>
</feature>
<comment type="caution">
    <text evidence="2">The sequence shown here is derived from an EMBL/GenBank/DDBJ whole genome shotgun (WGS) entry which is preliminary data.</text>
</comment>
<dbReference type="PROSITE" id="PS50004">
    <property type="entry name" value="C2"/>
    <property type="match status" value="1"/>
</dbReference>
<gene>
    <name evidence="2" type="ORF">SNEC2469_LOCUS4073</name>
</gene>
<dbReference type="SUPFAM" id="SSF49562">
    <property type="entry name" value="C2 domain (Calcium/lipid-binding domain, CaLB)"/>
    <property type="match status" value="1"/>
</dbReference>
<dbReference type="Gene3D" id="2.60.40.150">
    <property type="entry name" value="C2 domain"/>
    <property type="match status" value="1"/>
</dbReference>
<feature type="domain" description="C2" evidence="1">
    <location>
        <begin position="515"/>
        <end position="647"/>
    </location>
</feature>
<dbReference type="CDD" id="cd00030">
    <property type="entry name" value="C2"/>
    <property type="match status" value="1"/>
</dbReference>
<dbReference type="PANTHER" id="PTHR47800:SF5">
    <property type="entry name" value="FER-1-LIKE PROTEIN 6"/>
    <property type="match status" value="1"/>
</dbReference>
<dbReference type="InterPro" id="IPR000008">
    <property type="entry name" value="C2_dom"/>
</dbReference>
<dbReference type="PANTHER" id="PTHR47800">
    <property type="entry name" value="C2 DOMAIN-CONTAINING PROTEIN"/>
    <property type="match status" value="1"/>
</dbReference>